<evidence type="ECO:0000313" key="4">
    <source>
        <dbReference type="Proteomes" id="UP001231189"/>
    </source>
</evidence>
<evidence type="ECO:0000256" key="2">
    <source>
        <dbReference type="SAM" id="Phobius"/>
    </source>
</evidence>
<dbReference type="Proteomes" id="UP001231189">
    <property type="component" value="Unassembled WGS sequence"/>
</dbReference>
<dbReference type="EMBL" id="JAUUTY010000004">
    <property type="protein sequence ID" value="KAK1643239.1"/>
    <property type="molecule type" value="Genomic_DNA"/>
</dbReference>
<evidence type="ECO:0000313" key="3">
    <source>
        <dbReference type="EMBL" id="KAK1643239.1"/>
    </source>
</evidence>
<feature type="transmembrane region" description="Helical" evidence="2">
    <location>
        <begin position="71"/>
        <end position="91"/>
    </location>
</feature>
<comment type="caution">
    <text evidence="3">The sequence shown here is derived from an EMBL/GenBank/DDBJ whole genome shotgun (WGS) entry which is preliminary data.</text>
</comment>
<name>A0AAD8S0Y1_LOLMU</name>
<evidence type="ECO:0000256" key="1">
    <source>
        <dbReference type="SAM" id="MobiDB-lite"/>
    </source>
</evidence>
<keyword evidence="4" id="KW-1185">Reference proteome</keyword>
<proteinExistence type="predicted"/>
<protein>
    <submittedName>
        <fullName evidence="3">Uncharacterized protein</fullName>
    </submittedName>
</protein>
<keyword evidence="2" id="KW-0812">Transmembrane</keyword>
<gene>
    <name evidence="3" type="ORF">QYE76_061044</name>
</gene>
<keyword evidence="2" id="KW-1133">Transmembrane helix</keyword>
<accession>A0AAD8S0Y1</accession>
<reference evidence="3" key="1">
    <citation type="submission" date="2023-07" db="EMBL/GenBank/DDBJ databases">
        <title>A chromosome-level genome assembly of Lolium multiflorum.</title>
        <authorList>
            <person name="Chen Y."/>
            <person name="Copetti D."/>
            <person name="Kolliker R."/>
            <person name="Studer B."/>
        </authorList>
    </citation>
    <scope>NUCLEOTIDE SEQUENCE</scope>
    <source>
        <strain evidence="3">02402/16</strain>
        <tissue evidence="3">Leaf</tissue>
    </source>
</reference>
<feature type="region of interest" description="Disordered" evidence="1">
    <location>
        <begin position="32"/>
        <end position="60"/>
    </location>
</feature>
<organism evidence="3 4">
    <name type="scientific">Lolium multiflorum</name>
    <name type="common">Italian ryegrass</name>
    <name type="synonym">Lolium perenne subsp. multiflorum</name>
    <dbReference type="NCBI Taxonomy" id="4521"/>
    <lineage>
        <taxon>Eukaryota</taxon>
        <taxon>Viridiplantae</taxon>
        <taxon>Streptophyta</taxon>
        <taxon>Embryophyta</taxon>
        <taxon>Tracheophyta</taxon>
        <taxon>Spermatophyta</taxon>
        <taxon>Magnoliopsida</taxon>
        <taxon>Liliopsida</taxon>
        <taxon>Poales</taxon>
        <taxon>Poaceae</taxon>
        <taxon>BOP clade</taxon>
        <taxon>Pooideae</taxon>
        <taxon>Poodae</taxon>
        <taxon>Poeae</taxon>
        <taxon>Poeae Chloroplast Group 2 (Poeae type)</taxon>
        <taxon>Loliodinae</taxon>
        <taxon>Loliinae</taxon>
        <taxon>Lolium</taxon>
    </lineage>
</organism>
<keyword evidence="2" id="KW-0472">Membrane</keyword>
<dbReference type="AlphaFoldDB" id="A0AAD8S0Y1"/>
<feature type="compositionally biased region" description="Basic and acidic residues" evidence="1">
    <location>
        <begin position="33"/>
        <end position="42"/>
    </location>
</feature>
<sequence length="172" mass="19233">MSVCRLLHQSPHRTQYDPESGSWIPARITRAPDSTRRGDISRSSRGCSARPMADVENPEVAAEPDECSRRMLVCAMGFVFFALVCVFSHTVELQESHPESTGAAVIAVGGLAFLVGLCFFAVFMILVNEWIRGNPEFPEGHRFVDDLLQSDRFILCESVHQFMRRMDQPGDA</sequence>
<feature type="transmembrane region" description="Helical" evidence="2">
    <location>
        <begin position="103"/>
        <end position="127"/>
    </location>
</feature>